<keyword evidence="3 4" id="KW-0808">Transferase</keyword>
<accession>A0A6M1TTB7</accession>
<dbReference type="PIRSF" id="PIRSF037567">
    <property type="entry name" value="MTTB_MeTrfase"/>
    <property type="match status" value="1"/>
</dbReference>
<keyword evidence="2 6" id="KW-0489">Methyltransferase</keyword>
<dbReference type="GO" id="GO:0015948">
    <property type="term" value="P:methanogenesis"/>
    <property type="evidence" value="ECO:0007669"/>
    <property type="project" value="UniProtKB-UniRule"/>
</dbReference>
<dbReference type="GO" id="GO:0008168">
    <property type="term" value="F:methyltransferase activity"/>
    <property type="evidence" value="ECO:0007669"/>
    <property type="project" value="UniProtKB-KW"/>
</dbReference>
<feature type="region of interest" description="Disordered" evidence="5">
    <location>
        <begin position="1"/>
        <end position="21"/>
    </location>
</feature>
<dbReference type="RefSeq" id="WP_165047475.1">
    <property type="nucleotide sequence ID" value="NZ_JAALFE010000003.1"/>
</dbReference>
<evidence type="ECO:0000256" key="1">
    <source>
        <dbReference type="ARBA" id="ARBA00007137"/>
    </source>
</evidence>
<dbReference type="AlphaFoldDB" id="A0A6M1TTB7"/>
<dbReference type="EC" id="2.1.1.-" evidence="4"/>
<keyword evidence="7" id="KW-1185">Reference proteome</keyword>
<gene>
    <name evidence="6" type="ORF">G5V65_04905</name>
</gene>
<comment type="caution">
    <text evidence="6">The sequence shown here is derived from an EMBL/GenBank/DDBJ whole genome shotgun (WGS) entry which is preliminary data.</text>
</comment>
<evidence type="ECO:0000256" key="4">
    <source>
        <dbReference type="PIRNR" id="PIRNR037567"/>
    </source>
</evidence>
<name>A0A6M1TTB7_9RHOB</name>
<evidence type="ECO:0000313" key="6">
    <source>
        <dbReference type="EMBL" id="NGQ90226.1"/>
    </source>
</evidence>
<reference evidence="6 7" key="1">
    <citation type="submission" date="2020-02" db="EMBL/GenBank/DDBJ databases">
        <title>Rhodobacter translucens sp. nov., a novel bacterium isolated from activated sludge.</title>
        <authorList>
            <person name="Liu J."/>
        </authorList>
    </citation>
    <scope>NUCLEOTIDE SEQUENCE [LARGE SCALE GENOMIC DNA]</scope>
    <source>
        <strain evidence="6 7">HX-7-19</strain>
    </source>
</reference>
<proteinExistence type="inferred from homology"/>
<evidence type="ECO:0000256" key="3">
    <source>
        <dbReference type="ARBA" id="ARBA00022679"/>
    </source>
</evidence>
<dbReference type="InterPro" id="IPR038601">
    <property type="entry name" value="MttB-like_sf"/>
</dbReference>
<protein>
    <recommendedName>
        <fullName evidence="4">Methyltransferase</fullName>
        <ecNumber evidence="4">2.1.1.-</ecNumber>
    </recommendedName>
</protein>
<dbReference type="GO" id="GO:0032259">
    <property type="term" value="P:methylation"/>
    <property type="evidence" value="ECO:0007669"/>
    <property type="project" value="UniProtKB-KW"/>
</dbReference>
<evidence type="ECO:0000256" key="2">
    <source>
        <dbReference type="ARBA" id="ARBA00022603"/>
    </source>
</evidence>
<evidence type="ECO:0000256" key="5">
    <source>
        <dbReference type="SAM" id="MobiDB-lite"/>
    </source>
</evidence>
<dbReference type="Pfam" id="PF06253">
    <property type="entry name" value="MTTB"/>
    <property type="match status" value="1"/>
</dbReference>
<sequence>MAETERRGGRRGGRARQEAGAAGWGALRHGLAGQGAFSEDAIAAMHDTALRVLEELGMRVLLDEARAILRAGGALVDEDSRMVRIGRDMVAEALRVAPRSIRLRAADPAHERIFEPGAMLFMAGSGCPNVTDRQRGRRAGSRESYRETLRLQQSFDVIHMHGPSAEPQDVPPPLRHYALMEDQLANGSKPLFVYARGRGQVEEAFEMIRLARGLDAAGFRDGVWATTVINTNSPRQIDVPMARGIIDFARAGQLSLITPFCLAGAMAPVTVAGALVLQHAEALAGIVLAQMAAPGAPVAYGGFSSNVDLKSGAPAFGTPEHIRANLGSGQLARFIGLPWRSATGAASNVADAQGATETAMALWGAVLAQATVTVHAAGWLEGGLTFGYEKFICDLEALQVMADLARPAPEDQAALAFDAIAEVPPGGHFFAAAHTMERYRTAFYAPLVADLSNHGTWLEAGAQTADARATAIWQQVLADFTPPRACDGAAGRLSRWVADRRQAGGMPPEEQ</sequence>
<dbReference type="EMBL" id="JAALFE010000003">
    <property type="protein sequence ID" value="NGQ90226.1"/>
    <property type="molecule type" value="Genomic_DNA"/>
</dbReference>
<dbReference type="InterPro" id="IPR010426">
    <property type="entry name" value="MTTB_MeTrfase"/>
</dbReference>
<dbReference type="Gene3D" id="3.20.20.480">
    <property type="entry name" value="Trimethylamine methyltransferase-like"/>
    <property type="match status" value="1"/>
</dbReference>
<comment type="similarity">
    <text evidence="1 4">Belongs to the trimethylamine methyltransferase family.</text>
</comment>
<organism evidence="6 7">
    <name type="scientific">Paragemmobacter kunshanensis</name>
    <dbReference type="NCBI Taxonomy" id="2583234"/>
    <lineage>
        <taxon>Bacteria</taxon>
        <taxon>Pseudomonadati</taxon>
        <taxon>Pseudomonadota</taxon>
        <taxon>Alphaproteobacteria</taxon>
        <taxon>Rhodobacterales</taxon>
        <taxon>Paracoccaceae</taxon>
        <taxon>Paragemmobacter</taxon>
    </lineage>
</organism>
<evidence type="ECO:0000313" key="7">
    <source>
        <dbReference type="Proteomes" id="UP000474758"/>
    </source>
</evidence>
<dbReference type="Proteomes" id="UP000474758">
    <property type="component" value="Unassembled WGS sequence"/>
</dbReference>